<feature type="compositionally biased region" description="Polar residues" evidence="1">
    <location>
        <begin position="710"/>
        <end position="719"/>
    </location>
</feature>
<dbReference type="Proteomes" id="UP000472277">
    <property type="component" value="Chromosome 1"/>
</dbReference>
<dbReference type="PANTHER" id="PTHR34488">
    <property type="entry name" value="SI:CH211-245H14.1-RELATED"/>
    <property type="match status" value="1"/>
</dbReference>
<feature type="region of interest" description="Disordered" evidence="1">
    <location>
        <begin position="691"/>
        <end position="768"/>
    </location>
</feature>
<feature type="region of interest" description="Disordered" evidence="1">
    <location>
        <begin position="127"/>
        <end position="165"/>
    </location>
</feature>
<reference evidence="2" key="1">
    <citation type="submission" date="2021-04" db="EMBL/GenBank/DDBJ databases">
        <authorList>
            <consortium name="Wellcome Sanger Institute Data Sharing"/>
        </authorList>
    </citation>
    <scope>NUCLEOTIDE SEQUENCE [LARGE SCALE GENOMIC DNA]</scope>
</reference>
<evidence type="ECO:0000256" key="1">
    <source>
        <dbReference type="SAM" id="MobiDB-lite"/>
    </source>
</evidence>
<reference evidence="2" key="2">
    <citation type="submission" date="2025-08" db="UniProtKB">
        <authorList>
            <consortium name="Ensembl"/>
        </authorList>
    </citation>
    <scope>IDENTIFICATION</scope>
</reference>
<evidence type="ECO:0000313" key="3">
    <source>
        <dbReference type="Proteomes" id="UP000472277"/>
    </source>
</evidence>
<gene>
    <name evidence="2" type="primary">LOC115192448</name>
</gene>
<protein>
    <submittedName>
        <fullName evidence="2">Uncharacterized LOC115192448</fullName>
    </submittedName>
</protein>
<feature type="compositionally biased region" description="Basic and acidic residues" evidence="1">
    <location>
        <begin position="127"/>
        <end position="137"/>
    </location>
</feature>
<evidence type="ECO:0000313" key="2">
    <source>
        <dbReference type="Ensembl" id="ENSSTUP00000000637.1"/>
    </source>
</evidence>
<dbReference type="AlphaFoldDB" id="A0A673VWP4"/>
<accession>A0A673VWP4</accession>
<keyword evidence="3" id="KW-1185">Reference proteome</keyword>
<dbReference type="Ensembl" id="ENSSTUT00000000694.1">
    <property type="protein sequence ID" value="ENSSTUP00000000637.1"/>
    <property type="gene ID" value="ENSSTUG00000000365.1"/>
</dbReference>
<sequence>MKRREPRKKKFFTVVSGNTLGSHEELIHRLAAKRHLTEVTSLEESDVILAFCPIVSRAGTDVEAAMQQIPAGKPAILVVLHHTFDSDYTVPDSSRLVTREDVILTVDCLFHESKGLLKCPRNKEASRKILDRPEIQPKKSKPAAPGKTRQIPPAASNPPEDAVNDADKCCPGLKNYVITRQPKQQDYQTRSTMDKFFPVMTGNTLGSHKELINRLAAKRHLTEVTSPEESDVILAFCPIVSRAGTDVEAALQQIPAGKPVILVVLHHTFDSDYTVPDSSRLVTREDVILTVDCLFHESKGLLKCPRNKEAIRKILDRPEIQPKTGKPAAPEKTRQIPPAASNPPEDTTNKDSGVYDSTTNRIKHPPGPKNAENMLRMKKFFTFVAGNTLGSHVEFNHRLNTKRGLTEVMSPEQSDVILSFCPIVSRAGTTIEAALQQIPAGKPVILVVLHHTFNPDDTVPDSSRRVTRGDVILTVDCLFNESKGLLKCPRNEEAIRKILDRPEIQPKVQDEEVWELIRKEEASDAPEQENLEARTMSLEEQIRDLSPFAASTLARAGIKEDIDIQELTRDDLNELLPGLEHFKLRKKISALLTQSKQDTAKPIDLILNEFREFLPAVVMKNALVPGGVLHGYVPILKDLEKQLAKALHFIQAHVELLESYNEEEPMEAEANAVSPSADSATAGNQLSNVAALGAVESQPKRPRRDVPLTTGGQNSQNFKKTPDETSKSYLPYTSGAAAVEPSATSYKDRSSSVAGSIQAPKEKEGKEPGSLWNFQWILRK</sequence>
<dbReference type="GeneTree" id="ENSGT00940000164220"/>
<proteinExistence type="predicted"/>
<dbReference type="PANTHER" id="PTHR34488:SF1">
    <property type="entry name" value="SI:CH211-245H14.1-RELATED"/>
    <property type="match status" value="1"/>
</dbReference>
<reference evidence="2" key="3">
    <citation type="submission" date="2025-09" db="UniProtKB">
        <authorList>
            <consortium name="Ensembl"/>
        </authorList>
    </citation>
    <scope>IDENTIFICATION</scope>
</reference>
<feature type="region of interest" description="Disordered" evidence="1">
    <location>
        <begin position="313"/>
        <end position="371"/>
    </location>
</feature>
<organism evidence="2 3">
    <name type="scientific">Salmo trutta</name>
    <name type="common">Brown trout</name>
    <dbReference type="NCBI Taxonomy" id="8032"/>
    <lineage>
        <taxon>Eukaryota</taxon>
        <taxon>Metazoa</taxon>
        <taxon>Chordata</taxon>
        <taxon>Craniata</taxon>
        <taxon>Vertebrata</taxon>
        <taxon>Euteleostomi</taxon>
        <taxon>Actinopterygii</taxon>
        <taxon>Neopterygii</taxon>
        <taxon>Teleostei</taxon>
        <taxon>Protacanthopterygii</taxon>
        <taxon>Salmoniformes</taxon>
        <taxon>Salmonidae</taxon>
        <taxon>Salmoninae</taxon>
        <taxon>Salmo</taxon>
    </lineage>
</organism>
<name>A0A673VWP4_SALTR</name>